<evidence type="ECO:0000313" key="2">
    <source>
        <dbReference type="EMBL" id="QSB05182.1"/>
    </source>
</evidence>
<accession>A0A895XN30</accession>
<reference evidence="2" key="1">
    <citation type="submission" date="2021-02" db="EMBL/GenBank/DDBJ databases">
        <title>Natronoglycomyces albus gen. nov., sp. nov, a haloalkaliphilic actinobacterium from a soda solonchak soil.</title>
        <authorList>
            <person name="Sorokin D.Y."/>
            <person name="Khijniak T.V."/>
            <person name="Zakharycheva A.P."/>
            <person name="Boueva O.V."/>
            <person name="Ariskina E.V."/>
            <person name="Hahnke R.L."/>
            <person name="Bunk B."/>
            <person name="Sproer C."/>
            <person name="Schumann P."/>
            <person name="Evtushenko L.I."/>
            <person name="Kublanov I.V."/>
        </authorList>
    </citation>
    <scope>NUCLEOTIDE SEQUENCE</scope>
    <source>
        <strain evidence="2">DSM 106290</strain>
    </source>
</reference>
<evidence type="ECO:0000256" key="1">
    <source>
        <dbReference type="SAM" id="Phobius"/>
    </source>
</evidence>
<keyword evidence="3" id="KW-1185">Reference proteome</keyword>
<dbReference type="EMBL" id="CP070496">
    <property type="protein sequence ID" value="QSB05182.1"/>
    <property type="molecule type" value="Genomic_DNA"/>
</dbReference>
<gene>
    <name evidence="2" type="ORF">JQS30_15720</name>
</gene>
<sequence length="205" mass="22709">MDILLALALPINLFSIAVLAYAIYFRRHRRADLMFAYIALNVGVFTVSAIMLTQNINLGVAFGLFGVLAIIRLRSDSISQREIGYYFIAIALGLVNGIGSSFPVAMILLNLLLLTVMFVADHALVSGGVERRVLVLDFIINEKEGLRADLEQRLDAEVLRLEVDRVDYVRDTMSVDVRYRPRPPHATYAASANNTATTVQLPAIL</sequence>
<feature type="transmembrane region" description="Helical" evidence="1">
    <location>
        <begin position="56"/>
        <end position="71"/>
    </location>
</feature>
<dbReference type="Pfam" id="PF16316">
    <property type="entry name" value="DUF4956"/>
    <property type="match status" value="1"/>
</dbReference>
<dbReference type="InterPro" id="IPR032531">
    <property type="entry name" value="DUF4956"/>
</dbReference>
<keyword evidence="1" id="KW-0812">Transmembrane</keyword>
<keyword evidence="1" id="KW-1133">Transmembrane helix</keyword>
<evidence type="ECO:0000313" key="3">
    <source>
        <dbReference type="Proteomes" id="UP000662939"/>
    </source>
</evidence>
<feature type="transmembrane region" description="Helical" evidence="1">
    <location>
        <begin position="31"/>
        <end position="50"/>
    </location>
</feature>
<protein>
    <submittedName>
        <fullName evidence="2">DUF4956 domain-containing protein</fullName>
    </submittedName>
</protein>
<organism evidence="2 3">
    <name type="scientific">Natronoglycomyces albus</name>
    <dbReference type="NCBI Taxonomy" id="2811108"/>
    <lineage>
        <taxon>Bacteria</taxon>
        <taxon>Bacillati</taxon>
        <taxon>Actinomycetota</taxon>
        <taxon>Actinomycetes</taxon>
        <taxon>Glycomycetales</taxon>
        <taxon>Glycomycetaceae</taxon>
        <taxon>Natronoglycomyces</taxon>
    </lineage>
</organism>
<feature type="transmembrane region" description="Helical" evidence="1">
    <location>
        <begin position="83"/>
        <end position="99"/>
    </location>
</feature>
<proteinExistence type="predicted"/>
<keyword evidence="1" id="KW-0472">Membrane</keyword>
<name>A0A895XN30_9ACTN</name>
<dbReference type="KEGG" id="nav:JQS30_15720"/>
<dbReference type="Proteomes" id="UP000662939">
    <property type="component" value="Chromosome"/>
</dbReference>
<dbReference type="AlphaFoldDB" id="A0A895XN30"/>
<feature type="transmembrane region" description="Helical" evidence="1">
    <location>
        <begin position="6"/>
        <end position="24"/>
    </location>
</feature>
<dbReference type="RefSeq" id="WP_213171184.1">
    <property type="nucleotide sequence ID" value="NZ_CP070496.1"/>
</dbReference>